<keyword evidence="1" id="KW-0812">Transmembrane</keyword>
<keyword evidence="1" id="KW-0472">Membrane</keyword>
<evidence type="ECO:0008006" key="4">
    <source>
        <dbReference type="Google" id="ProtNLM"/>
    </source>
</evidence>
<evidence type="ECO:0000313" key="2">
    <source>
        <dbReference type="EMBL" id="KAK0372561.1"/>
    </source>
</evidence>
<feature type="transmembrane region" description="Helical" evidence="1">
    <location>
        <begin position="12"/>
        <end position="34"/>
    </location>
</feature>
<feature type="transmembrane region" description="Helical" evidence="1">
    <location>
        <begin position="91"/>
        <end position="109"/>
    </location>
</feature>
<keyword evidence="1" id="KW-1133">Transmembrane helix</keyword>
<evidence type="ECO:0000256" key="1">
    <source>
        <dbReference type="SAM" id="Phobius"/>
    </source>
</evidence>
<feature type="transmembrane region" description="Helical" evidence="1">
    <location>
        <begin position="60"/>
        <end position="79"/>
    </location>
</feature>
<reference evidence="2" key="1">
    <citation type="submission" date="2023-04" db="EMBL/GenBank/DDBJ databases">
        <title>Colletotrichum limetticola genome sequence.</title>
        <authorList>
            <person name="Baroncelli R."/>
        </authorList>
    </citation>
    <scope>NUCLEOTIDE SEQUENCE</scope>
    <source>
        <strain evidence="2">KLA-Anderson</strain>
    </source>
</reference>
<accession>A0ABQ9PKV1</accession>
<organism evidence="2 3">
    <name type="scientific">Colletotrichum limetticola</name>
    <dbReference type="NCBI Taxonomy" id="1209924"/>
    <lineage>
        <taxon>Eukaryota</taxon>
        <taxon>Fungi</taxon>
        <taxon>Dikarya</taxon>
        <taxon>Ascomycota</taxon>
        <taxon>Pezizomycotina</taxon>
        <taxon>Sordariomycetes</taxon>
        <taxon>Hypocreomycetidae</taxon>
        <taxon>Glomerellales</taxon>
        <taxon>Glomerellaceae</taxon>
        <taxon>Colletotrichum</taxon>
        <taxon>Colletotrichum acutatum species complex</taxon>
    </lineage>
</organism>
<evidence type="ECO:0000313" key="3">
    <source>
        <dbReference type="Proteomes" id="UP001169217"/>
    </source>
</evidence>
<name>A0ABQ9PKV1_9PEZI</name>
<keyword evidence="3" id="KW-1185">Reference proteome</keyword>
<sequence>MSLRTLFRGAIHVVRFFQMANLSFTTYTICYAAWLRSQEYRNVIKYHDVSNQTFLDMKEAAMIIAVSNCCVALGIEVFINSDFNKPSDPRLSIMSLAAYSMGLCFYATMPAARQYLAHNGVLTDLGNYVDFSKLDTALWRTSLTYGMVTWASSVVFVLSTFVDRAERAILQKSGISGVGLHAMDQTFLSHDLKLDTGSPV</sequence>
<dbReference type="EMBL" id="JARUPT010000363">
    <property type="protein sequence ID" value="KAK0372561.1"/>
    <property type="molecule type" value="Genomic_DNA"/>
</dbReference>
<gene>
    <name evidence="2" type="ORF">CLIM01_10088</name>
</gene>
<protein>
    <recommendedName>
        <fullName evidence="4">Integral membrane protein</fullName>
    </recommendedName>
</protein>
<comment type="caution">
    <text evidence="2">The sequence shown here is derived from an EMBL/GenBank/DDBJ whole genome shotgun (WGS) entry which is preliminary data.</text>
</comment>
<feature type="transmembrane region" description="Helical" evidence="1">
    <location>
        <begin position="143"/>
        <end position="162"/>
    </location>
</feature>
<proteinExistence type="predicted"/>
<dbReference type="Proteomes" id="UP001169217">
    <property type="component" value="Unassembled WGS sequence"/>
</dbReference>